<evidence type="ECO:0000256" key="10">
    <source>
        <dbReference type="ARBA" id="ARBA00066315"/>
    </source>
</evidence>
<dbReference type="AlphaFoldDB" id="L0JVN0"/>
<keyword evidence="2" id="KW-0813">Transport</keyword>
<keyword evidence="4 12" id="KW-0067">ATP-binding</keyword>
<dbReference type="GO" id="GO:0055052">
    <property type="term" value="C:ATP-binding cassette (ABC) transporter complex, substrate-binding subunit-containing"/>
    <property type="evidence" value="ECO:0007669"/>
    <property type="project" value="TreeGrafter"/>
</dbReference>
<dbReference type="InterPro" id="IPR003593">
    <property type="entry name" value="AAA+_ATPase"/>
</dbReference>
<dbReference type="STRING" id="694430.Natoc_1264"/>
<dbReference type="InterPro" id="IPR013611">
    <property type="entry name" value="Transp-assoc_OB_typ2"/>
</dbReference>
<dbReference type="PANTHER" id="PTHR43875:SF1">
    <property type="entry name" value="OSMOPROTECTIVE COMPOUNDS UPTAKE ATP-BINDING PROTEIN GGTA"/>
    <property type="match status" value="1"/>
</dbReference>
<comment type="catalytic activity">
    <reaction evidence="5">
        <text>D-xylose(out) + ATP + H2O = D-xylose(in) + ADP + phosphate + H(+)</text>
        <dbReference type="Rhea" id="RHEA:29899"/>
        <dbReference type="ChEBI" id="CHEBI:15377"/>
        <dbReference type="ChEBI" id="CHEBI:15378"/>
        <dbReference type="ChEBI" id="CHEBI:30616"/>
        <dbReference type="ChEBI" id="CHEBI:43474"/>
        <dbReference type="ChEBI" id="CHEBI:53455"/>
        <dbReference type="ChEBI" id="CHEBI:456216"/>
        <dbReference type="EC" id="7.5.2.13"/>
    </reaction>
    <physiologicalReaction direction="left-to-right" evidence="5">
        <dbReference type="Rhea" id="RHEA:29900"/>
    </physiologicalReaction>
</comment>
<protein>
    <recommendedName>
        <fullName evidence="10">ABC-type D-xylose/L-arabinose transporter</fullName>
        <ecNumber evidence="10">7.5.2.13</ecNumber>
    </recommendedName>
</protein>
<evidence type="ECO:0000256" key="1">
    <source>
        <dbReference type="ARBA" id="ARBA00004202"/>
    </source>
</evidence>
<name>L0JVN0_9EURY</name>
<evidence type="ECO:0000256" key="2">
    <source>
        <dbReference type="ARBA" id="ARBA00022448"/>
    </source>
</evidence>
<dbReference type="CDD" id="cd03301">
    <property type="entry name" value="ABC_MalK_N"/>
    <property type="match status" value="1"/>
</dbReference>
<dbReference type="RefSeq" id="WP_015320543.1">
    <property type="nucleotide sequence ID" value="NC_019974.1"/>
</dbReference>
<dbReference type="InterPro" id="IPR047641">
    <property type="entry name" value="ABC_transpr_MalK/UgpC-like"/>
</dbReference>
<dbReference type="InterPro" id="IPR008995">
    <property type="entry name" value="Mo/tungstate-bd_C_term_dom"/>
</dbReference>
<evidence type="ECO:0000313" key="13">
    <source>
        <dbReference type="Proteomes" id="UP000010878"/>
    </source>
</evidence>
<keyword evidence="3" id="KW-0547">Nucleotide-binding</keyword>
<dbReference type="Pfam" id="PF00005">
    <property type="entry name" value="ABC_tran"/>
    <property type="match status" value="1"/>
</dbReference>
<feature type="domain" description="ABC transporter" evidence="11">
    <location>
        <begin position="4"/>
        <end position="239"/>
    </location>
</feature>
<dbReference type="EC" id="7.5.2.13" evidence="10"/>
<dbReference type="KEGG" id="nou:Natoc_1264"/>
<gene>
    <name evidence="12" type="ORF">Natoc_1264</name>
</gene>
<dbReference type="Gene3D" id="2.40.50.140">
    <property type="entry name" value="Nucleic acid-binding proteins"/>
    <property type="match status" value="1"/>
</dbReference>
<evidence type="ECO:0000313" key="12">
    <source>
        <dbReference type="EMBL" id="AGB37092.1"/>
    </source>
</evidence>
<dbReference type="GO" id="GO:0140359">
    <property type="term" value="F:ABC-type transporter activity"/>
    <property type="evidence" value="ECO:0007669"/>
    <property type="project" value="InterPro"/>
</dbReference>
<dbReference type="InterPro" id="IPR003439">
    <property type="entry name" value="ABC_transporter-like_ATP-bd"/>
</dbReference>
<keyword evidence="13" id="KW-1185">Reference proteome</keyword>
<dbReference type="eggNOG" id="arCOG00177">
    <property type="taxonomic scope" value="Archaea"/>
</dbReference>
<evidence type="ECO:0000256" key="3">
    <source>
        <dbReference type="ARBA" id="ARBA00022741"/>
    </source>
</evidence>
<dbReference type="EMBL" id="CP003929">
    <property type="protein sequence ID" value="AGB37092.1"/>
    <property type="molecule type" value="Genomic_DNA"/>
</dbReference>
<dbReference type="Proteomes" id="UP000010878">
    <property type="component" value="Chromosome"/>
</dbReference>
<comment type="subcellular location">
    <subcellularLocation>
        <location evidence="1">Cell membrane</location>
        <topology evidence="1">Peripheral membrane protein</topology>
    </subcellularLocation>
</comment>
<comment type="function">
    <text evidence="7">Part of the ABC transporter complex XacGHIJK involved in the uptake of xylose and arabinose. Responsible for energy coupling to the transport system.</text>
</comment>
<evidence type="ECO:0000256" key="5">
    <source>
        <dbReference type="ARBA" id="ARBA00050355"/>
    </source>
</evidence>
<evidence type="ECO:0000256" key="9">
    <source>
        <dbReference type="ARBA" id="ARBA00065962"/>
    </source>
</evidence>
<comment type="similarity">
    <text evidence="8">Belongs to the ABC transporter superfamily. Carbohydrate uptake transporter-1 (CUT1) (TC 3.A.1.1) family.</text>
</comment>
<dbReference type="Gene3D" id="3.40.50.300">
    <property type="entry name" value="P-loop containing nucleotide triphosphate hydrolases"/>
    <property type="match status" value="1"/>
</dbReference>
<evidence type="ECO:0000259" key="11">
    <source>
        <dbReference type="PROSITE" id="PS50893"/>
    </source>
</evidence>
<dbReference type="GO" id="GO:0016887">
    <property type="term" value="F:ATP hydrolysis activity"/>
    <property type="evidence" value="ECO:0007669"/>
    <property type="project" value="InterPro"/>
</dbReference>
<dbReference type="SUPFAM" id="SSF50331">
    <property type="entry name" value="MOP-like"/>
    <property type="match status" value="1"/>
</dbReference>
<comment type="catalytic activity">
    <reaction evidence="6">
        <text>L-arabinose(out) + ATP + H2O = L-arabinose(in) + ADP + phosphate + H(+)</text>
        <dbReference type="Rhea" id="RHEA:30007"/>
        <dbReference type="ChEBI" id="CHEBI:15377"/>
        <dbReference type="ChEBI" id="CHEBI:15378"/>
        <dbReference type="ChEBI" id="CHEBI:17535"/>
        <dbReference type="ChEBI" id="CHEBI:30616"/>
        <dbReference type="ChEBI" id="CHEBI:43474"/>
        <dbReference type="ChEBI" id="CHEBI:456216"/>
        <dbReference type="EC" id="7.5.2.13"/>
    </reaction>
    <physiologicalReaction direction="left-to-right" evidence="6">
        <dbReference type="Rhea" id="RHEA:30008"/>
    </physiologicalReaction>
</comment>
<dbReference type="InterPro" id="IPR012340">
    <property type="entry name" value="NA-bd_OB-fold"/>
</dbReference>
<dbReference type="InterPro" id="IPR017871">
    <property type="entry name" value="ABC_transporter-like_CS"/>
</dbReference>
<comment type="subunit">
    <text evidence="9">The complex is composed of two ATP-binding proteins (XacJ and XacK), two transmembrane proteins (XacH and XacI) and a solute-binding protein (XacG).</text>
</comment>
<dbReference type="OrthoDB" id="18368at2157"/>
<evidence type="ECO:0000256" key="8">
    <source>
        <dbReference type="ARBA" id="ARBA00061029"/>
    </source>
</evidence>
<dbReference type="SMART" id="SM00382">
    <property type="entry name" value="AAA"/>
    <property type="match status" value="1"/>
</dbReference>
<dbReference type="GO" id="GO:0005524">
    <property type="term" value="F:ATP binding"/>
    <property type="evidence" value="ECO:0007669"/>
    <property type="project" value="UniProtKB-KW"/>
</dbReference>
<sequence>MAQVTLEDVTKVYDPRGERIVAVEDLNLEIEDGEFLVLVGPSGCGKSTTLRMVGGLEDISEGTISIGGRIVNDDAPKDRDIAMVFQNYALYPHMTVRENIGFGLKYSSDLSKSEIAERVEEVAEMMDIEELLEDTPAELSGGQQQRVALGRSIVREPAVFLFDEPLSNLDAKLRTHMRTEITRLQRDLDVTSIYVTHDQAEAMTMADRIAVMNHGNLQQVGSPNEVYDHPANQFVAGFIGSPRMNFIEATVTNTESPKLLDTAKGGDQLTYELNELIVERTDLDPETSVTVGIRPEDLQVTDERDIDTGHTIRAIVDVVEPMGSDNFLTIRLGDENWVARADPTFHPSPGEEVIVTFDPSDLHLFDSNGQTLKSKGTGPDAFHDFGVTAPKM</sequence>
<dbReference type="FunFam" id="3.40.50.300:FF:000042">
    <property type="entry name" value="Maltose/maltodextrin ABC transporter, ATP-binding protein"/>
    <property type="match status" value="1"/>
</dbReference>
<organism evidence="12 13">
    <name type="scientific">Natronococcus occultus SP4</name>
    <dbReference type="NCBI Taxonomy" id="694430"/>
    <lineage>
        <taxon>Archaea</taxon>
        <taxon>Methanobacteriati</taxon>
        <taxon>Methanobacteriota</taxon>
        <taxon>Stenosarchaea group</taxon>
        <taxon>Halobacteria</taxon>
        <taxon>Halobacteriales</taxon>
        <taxon>Natrialbaceae</taxon>
        <taxon>Natronococcus</taxon>
    </lineage>
</organism>
<dbReference type="HOGENOM" id="CLU_000604_1_1_2"/>
<dbReference type="SUPFAM" id="SSF52540">
    <property type="entry name" value="P-loop containing nucleoside triphosphate hydrolases"/>
    <property type="match status" value="1"/>
</dbReference>
<dbReference type="Pfam" id="PF08402">
    <property type="entry name" value="TOBE_2"/>
    <property type="match status" value="1"/>
</dbReference>
<dbReference type="NCBIfam" id="NF008653">
    <property type="entry name" value="PRK11650.1"/>
    <property type="match status" value="1"/>
</dbReference>
<reference evidence="12 13" key="1">
    <citation type="submission" date="2012-11" db="EMBL/GenBank/DDBJ databases">
        <title>FINISHED of Natronococcus occultus SP4, DSM 3396.</title>
        <authorList>
            <consortium name="DOE Joint Genome Institute"/>
            <person name="Eisen J."/>
            <person name="Huntemann M."/>
            <person name="Wei C.-L."/>
            <person name="Han J."/>
            <person name="Detter J.C."/>
            <person name="Han C."/>
            <person name="Tapia R."/>
            <person name="Chen A."/>
            <person name="Kyrpides N."/>
            <person name="Mavromatis K."/>
            <person name="Markowitz V."/>
            <person name="Szeto E."/>
            <person name="Ivanova N."/>
            <person name="Mikhailova N."/>
            <person name="Ovchinnikova G."/>
            <person name="Pagani I."/>
            <person name="Pati A."/>
            <person name="Goodwin L."/>
            <person name="Nordberg H.P."/>
            <person name="Cantor M.N."/>
            <person name="Hua S.X."/>
            <person name="Woyke T."/>
            <person name="Eisen J."/>
            <person name="Klenk H.-P."/>
            <person name="Klenk H.-P."/>
        </authorList>
    </citation>
    <scope>NUCLEOTIDE SEQUENCE [LARGE SCALE GENOMIC DNA]</scope>
    <source>
        <strain evidence="12 13">SP4</strain>
    </source>
</reference>
<dbReference type="GO" id="GO:0008643">
    <property type="term" value="P:carbohydrate transport"/>
    <property type="evidence" value="ECO:0007669"/>
    <property type="project" value="InterPro"/>
</dbReference>
<dbReference type="InterPro" id="IPR015855">
    <property type="entry name" value="ABC_transpr_MalK-like"/>
</dbReference>
<dbReference type="PANTHER" id="PTHR43875">
    <property type="entry name" value="MALTODEXTRIN IMPORT ATP-BINDING PROTEIN MSMX"/>
    <property type="match status" value="1"/>
</dbReference>
<dbReference type="InterPro" id="IPR027417">
    <property type="entry name" value="P-loop_NTPase"/>
</dbReference>
<evidence type="ECO:0000256" key="4">
    <source>
        <dbReference type="ARBA" id="ARBA00022840"/>
    </source>
</evidence>
<dbReference type="PROSITE" id="PS50893">
    <property type="entry name" value="ABC_TRANSPORTER_2"/>
    <property type="match status" value="1"/>
</dbReference>
<accession>L0JVN0</accession>
<evidence type="ECO:0000256" key="6">
    <source>
        <dbReference type="ARBA" id="ARBA00051890"/>
    </source>
</evidence>
<dbReference type="GeneID" id="32188901"/>
<evidence type="ECO:0000256" key="7">
    <source>
        <dbReference type="ARBA" id="ARBA00053454"/>
    </source>
</evidence>
<dbReference type="PROSITE" id="PS00211">
    <property type="entry name" value="ABC_TRANSPORTER_1"/>
    <property type="match status" value="1"/>
</dbReference>
<dbReference type="Gene3D" id="2.40.50.100">
    <property type="match status" value="1"/>
</dbReference>
<proteinExistence type="inferred from homology"/>